<keyword evidence="2" id="KW-0472">Membrane</keyword>
<feature type="transmembrane region" description="Helical" evidence="2">
    <location>
        <begin position="14"/>
        <end position="32"/>
    </location>
</feature>
<dbReference type="AlphaFoldDB" id="A0A183Q269"/>
<dbReference type="Proteomes" id="UP000269396">
    <property type="component" value="Unassembled WGS sequence"/>
</dbReference>
<proteinExistence type="predicted"/>
<gene>
    <name evidence="3" type="ORF">SMTD_LOCUS20706</name>
</gene>
<evidence type="ECO:0000256" key="2">
    <source>
        <dbReference type="SAM" id="Phobius"/>
    </source>
</evidence>
<feature type="region of interest" description="Disordered" evidence="1">
    <location>
        <begin position="122"/>
        <end position="161"/>
    </location>
</feature>
<accession>A0A183Q269</accession>
<evidence type="ECO:0000313" key="4">
    <source>
        <dbReference type="Proteomes" id="UP000269396"/>
    </source>
</evidence>
<feature type="non-terminal residue" evidence="3">
    <location>
        <position position="161"/>
    </location>
</feature>
<evidence type="ECO:0000256" key="1">
    <source>
        <dbReference type="SAM" id="MobiDB-lite"/>
    </source>
</evidence>
<organism evidence="3 4">
    <name type="scientific">Schistosoma mattheei</name>
    <dbReference type="NCBI Taxonomy" id="31246"/>
    <lineage>
        <taxon>Eukaryota</taxon>
        <taxon>Metazoa</taxon>
        <taxon>Spiralia</taxon>
        <taxon>Lophotrochozoa</taxon>
        <taxon>Platyhelminthes</taxon>
        <taxon>Trematoda</taxon>
        <taxon>Digenea</taxon>
        <taxon>Strigeidida</taxon>
        <taxon>Schistosomatoidea</taxon>
        <taxon>Schistosomatidae</taxon>
        <taxon>Schistosoma</taxon>
    </lineage>
</organism>
<keyword evidence="4" id="KW-1185">Reference proteome</keyword>
<keyword evidence="2" id="KW-0812">Transmembrane</keyword>
<keyword evidence="2" id="KW-1133">Transmembrane helix</keyword>
<sequence length="161" mass="17553">MCGFSNSDGILSDAAALPSLIFLVAILISSIVNEVTSMGKCVCATSISGGFNGADLFKNVLKLFSSSVPLFLNSSGWLAFFVLDQSLSKNGGLIRFPLIIQPNRNDGLRIPVDQTQQPLDSHIYNQPELPGQSRNDVGHSIPDHHQQQQEQSTELPQEYHD</sequence>
<dbReference type="EMBL" id="UZAL01045171">
    <property type="protein sequence ID" value="VDP83196.1"/>
    <property type="molecule type" value="Genomic_DNA"/>
</dbReference>
<name>A0A183Q269_9TREM</name>
<feature type="compositionally biased region" description="Low complexity" evidence="1">
    <location>
        <begin position="148"/>
        <end position="161"/>
    </location>
</feature>
<protein>
    <submittedName>
        <fullName evidence="3">Uncharacterized protein</fullName>
    </submittedName>
</protein>
<evidence type="ECO:0000313" key="3">
    <source>
        <dbReference type="EMBL" id="VDP83196.1"/>
    </source>
</evidence>
<reference evidence="3 4" key="1">
    <citation type="submission" date="2018-11" db="EMBL/GenBank/DDBJ databases">
        <authorList>
            <consortium name="Pathogen Informatics"/>
        </authorList>
    </citation>
    <scope>NUCLEOTIDE SEQUENCE [LARGE SCALE GENOMIC DNA]</scope>
    <source>
        <strain>Denwood</strain>
        <strain evidence="4">Zambia</strain>
    </source>
</reference>